<accession>A0A367F4S8</accession>
<feature type="compositionally biased region" description="Polar residues" evidence="1">
    <location>
        <begin position="105"/>
        <end position="118"/>
    </location>
</feature>
<dbReference type="PROSITE" id="PS51257">
    <property type="entry name" value="PROKAR_LIPOPROTEIN"/>
    <property type="match status" value="1"/>
</dbReference>
<feature type="region of interest" description="Disordered" evidence="1">
    <location>
        <begin position="33"/>
        <end position="79"/>
    </location>
</feature>
<evidence type="ECO:0000256" key="1">
    <source>
        <dbReference type="SAM" id="MobiDB-lite"/>
    </source>
</evidence>
<name>A0A367F4S8_9ACTN</name>
<feature type="compositionally biased region" description="Basic and acidic residues" evidence="1">
    <location>
        <begin position="41"/>
        <end position="64"/>
    </location>
</feature>
<protein>
    <recommendedName>
        <fullName evidence="4">Lipoprotein</fullName>
    </recommendedName>
</protein>
<reference evidence="2 3" key="1">
    <citation type="submission" date="2018-06" db="EMBL/GenBank/DDBJ databases">
        <title>Streptomyces reniochalinae sp. nov. and Streptomyces diacarnus sp. nov. from marine sponges.</title>
        <authorList>
            <person name="Li L."/>
        </authorList>
    </citation>
    <scope>NUCLEOTIDE SEQUENCE [LARGE SCALE GENOMIC DNA]</scope>
    <source>
        <strain evidence="2 3">LHW51701</strain>
    </source>
</reference>
<proteinExistence type="predicted"/>
<evidence type="ECO:0000313" key="2">
    <source>
        <dbReference type="EMBL" id="RCG24939.1"/>
    </source>
</evidence>
<gene>
    <name evidence="2" type="ORF">DTL70_10545</name>
</gene>
<evidence type="ECO:0000313" key="3">
    <source>
        <dbReference type="Proteomes" id="UP000252914"/>
    </source>
</evidence>
<comment type="caution">
    <text evidence="2">The sequence shown here is derived from an EMBL/GenBank/DDBJ whole genome shotgun (WGS) entry which is preliminary data.</text>
</comment>
<dbReference type="Proteomes" id="UP000252914">
    <property type="component" value="Unassembled WGS sequence"/>
</dbReference>
<feature type="region of interest" description="Disordered" evidence="1">
    <location>
        <begin position="102"/>
        <end position="159"/>
    </location>
</feature>
<dbReference type="AlphaFoldDB" id="A0A367F4S8"/>
<dbReference type="EMBL" id="QOIN01000039">
    <property type="protein sequence ID" value="RCG24939.1"/>
    <property type="molecule type" value="Genomic_DNA"/>
</dbReference>
<evidence type="ECO:0008006" key="4">
    <source>
        <dbReference type="Google" id="ProtNLM"/>
    </source>
</evidence>
<keyword evidence="3" id="KW-1185">Reference proteome</keyword>
<sequence length="215" mass="22697">MRRITRVKTDTYRKRPFGWIACAALAAMVVGVTGCSSDSDSGEKKPAADGSSADRPKEEKKDDAATPPPSNTRQSSAEEAVAAWVTAVVKGQPKKACLVMAEPASGSSPAQVGSPSRCNSDDPEVRKMRENLGRFRESFSPKPPPSDPQVEVAKTPATGGKAVVPADKVTIDGKSLDKVIVSNSSGVKEGQLDVNMTSSKIDDAWYVTDFALDIG</sequence>
<organism evidence="2 3">
    <name type="scientific">Streptomyces diacarni</name>
    <dbReference type="NCBI Taxonomy" id="2800381"/>
    <lineage>
        <taxon>Bacteria</taxon>
        <taxon>Bacillati</taxon>
        <taxon>Actinomycetota</taxon>
        <taxon>Actinomycetes</taxon>
        <taxon>Kitasatosporales</taxon>
        <taxon>Streptomycetaceae</taxon>
        <taxon>Streptomyces</taxon>
    </lineage>
</organism>
<feature type="compositionally biased region" description="Basic and acidic residues" evidence="1">
    <location>
        <begin position="119"/>
        <end position="139"/>
    </location>
</feature>